<accession>A0A1H2DVA5</accession>
<protein>
    <submittedName>
        <fullName evidence="1">Uncharacterized protein</fullName>
    </submittedName>
</protein>
<sequence>MSRKKEVEVDIVDLCYVDDSKIGVYETEEEEFEDLYTVGIQPDQFADLDERAKYKGWIEKNEKFLREFYGNLNDYFKNNHD</sequence>
<dbReference type="STRING" id="364197.SAMN05216296_0046"/>
<dbReference type="Proteomes" id="UP000243232">
    <property type="component" value="Chromosome I"/>
</dbReference>
<gene>
    <name evidence="1" type="ORF">SAMN05216296_0046</name>
</gene>
<name>A0A1H2DVA5_9PSED</name>
<evidence type="ECO:0000313" key="2">
    <source>
        <dbReference type="Proteomes" id="UP000243232"/>
    </source>
</evidence>
<keyword evidence="2" id="KW-1185">Reference proteome</keyword>
<proteinExistence type="predicted"/>
<dbReference type="EMBL" id="LT629785">
    <property type="protein sequence ID" value="SDT86786.1"/>
    <property type="molecule type" value="Genomic_DNA"/>
</dbReference>
<organism evidence="1 2">
    <name type="scientific">Pseudomonas pohangensis</name>
    <dbReference type="NCBI Taxonomy" id="364197"/>
    <lineage>
        <taxon>Bacteria</taxon>
        <taxon>Pseudomonadati</taxon>
        <taxon>Pseudomonadota</taxon>
        <taxon>Gammaproteobacteria</taxon>
        <taxon>Pseudomonadales</taxon>
        <taxon>Pseudomonadaceae</taxon>
        <taxon>Pseudomonas</taxon>
    </lineage>
</organism>
<reference evidence="2" key="1">
    <citation type="submission" date="2016-10" db="EMBL/GenBank/DDBJ databases">
        <authorList>
            <person name="Varghese N."/>
            <person name="Submissions S."/>
        </authorList>
    </citation>
    <scope>NUCLEOTIDE SEQUENCE [LARGE SCALE GENOMIC DNA]</scope>
    <source>
        <strain evidence="2">DSM 17875</strain>
    </source>
</reference>
<dbReference type="AlphaFoldDB" id="A0A1H2DVA5"/>
<evidence type="ECO:0000313" key="1">
    <source>
        <dbReference type="EMBL" id="SDT86786.1"/>
    </source>
</evidence>
<dbReference type="RefSeq" id="WP_090192535.1">
    <property type="nucleotide sequence ID" value="NZ_LT629785.1"/>
</dbReference>